<dbReference type="EMBL" id="JBFSSG010000001">
    <property type="protein sequence ID" value="MEZ8719502.1"/>
    <property type="molecule type" value="Genomic_DNA"/>
</dbReference>
<comment type="caution">
    <text evidence="1">The sequence shown here is derived from an EMBL/GenBank/DDBJ whole genome shotgun (WGS) entry which is preliminary data.</text>
</comment>
<accession>A0ABV4MQV5</accession>
<evidence type="ECO:0000313" key="1">
    <source>
        <dbReference type="EMBL" id="MEZ8719502.1"/>
    </source>
</evidence>
<evidence type="ECO:0000313" key="2">
    <source>
        <dbReference type="Proteomes" id="UP001570071"/>
    </source>
</evidence>
<gene>
    <name evidence="1" type="ORF">AB6D66_00390</name>
</gene>
<dbReference type="RefSeq" id="WP_269337257.1">
    <property type="nucleotide sequence ID" value="NZ_JBFSSG010000001.1"/>
</dbReference>
<protein>
    <submittedName>
        <fullName evidence="1">Uncharacterized protein</fullName>
    </submittedName>
</protein>
<dbReference type="Proteomes" id="UP001570071">
    <property type="component" value="Unassembled WGS sequence"/>
</dbReference>
<sequence>MHTTNQITFSDTPACVLNDVFDMPMPGDFVEVTDSMDAQAPTGSFGVILGYKNNSKDEYDICFNPIRAPWGGKVTDTVITAAGGSTYPLVQSGLLKPSSLVMIKEFLTKSPYIHPVKCVVKVWTINLCDYERTDSRKTYIARHAY</sequence>
<organism evidence="1 2">
    <name type="scientific">Vibrio pomeroyi</name>
    <dbReference type="NCBI Taxonomy" id="198832"/>
    <lineage>
        <taxon>Bacteria</taxon>
        <taxon>Pseudomonadati</taxon>
        <taxon>Pseudomonadota</taxon>
        <taxon>Gammaproteobacteria</taxon>
        <taxon>Vibrionales</taxon>
        <taxon>Vibrionaceae</taxon>
        <taxon>Vibrio</taxon>
    </lineage>
</organism>
<name>A0ABV4MQV5_9VIBR</name>
<reference evidence="1 2" key="1">
    <citation type="journal article" date="2024" name="ISME J.">
        <title>Tailless and filamentous prophages are predominant in marine Vibrio.</title>
        <authorList>
            <person name="Steensen K."/>
            <person name="Seneca J."/>
            <person name="Bartlau N."/>
            <person name="Yu X.A."/>
            <person name="Hussain F.A."/>
            <person name="Polz M.F."/>
        </authorList>
    </citation>
    <scope>NUCLEOTIDE SEQUENCE [LARGE SCALE GENOMIC DNA]</scope>
    <source>
        <strain evidence="1 2">10N.239.312.F12</strain>
    </source>
</reference>
<keyword evidence="2" id="KW-1185">Reference proteome</keyword>
<proteinExistence type="predicted"/>